<proteinExistence type="predicted"/>
<name>A0ABV7DR36_9RHOB</name>
<dbReference type="RefSeq" id="WP_197642664.1">
    <property type="nucleotide sequence ID" value="NZ_JAEACP010000005.1"/>
</dbReference>
<feature type="domain" description="Thiol:disulfide interchange protein DsbD N-terminal" evidence="2">
    <location>
        <begin position="36"/>
        <end position="137"/>
    </location>
</feature>
<feature type="chain" id="PRO_5045533988" evidence="1">
    <location>
        <begin position="19"/>
        <end position="264"/>
    </location>
</feature>
<dbReference type="Proteomes" id="UP001595445">
    <property type="component" value="Unassembled WGS sequence"/>
</dbReference>
<reference evidence="4" key="1">
    <citation type="journal article" date="2019" name="Int. J. Syst. Evol. Microbiol.">
        <title>The Global Catalogue of Microorganisms (GCM) 10K type strain sequencing project: providing services to taxonomists for standard genome sequencing and annotation.</title>
        <authorList>
            <consortium name="The Broad Institute Genomics Platform"/>
            <consortium name="The Broad Institute Genome Sequencing Center for Infectious Disease"/>
            <person name="Wu L."/>
            <person name="Ma J."/>
        </authorList>
    </citation>
    <scope>NUCLEOTIDE SEQUENCE [LARGE SCALE GENOMIC DNA]</scope>
    <source>
        <strain evidence="4">KCTC 62102</strain>
    </source>
</reference>
<accession>A0ABV7DR36</accession>
<keyword evidence="1" id="KW-0732">Signal</keyword>
<dbReference type="InterPro" id="IPR028250">
    <property type="entry name" value="DsbDN"/>
</dbReference>
<dbReference type="Pfam" id="PF11412">
    <property type="entry name" value="DsbD_N"/>
    <property type="match status" value="1"/>
</dbReference>
<organism evidence="3 4">
    <name type="scientific">Tabrizicola soli</name>
    <dbReference type="NCBI Taxonomy" id="2185115"/>
    <lineage>
        <taxon>Bacteria</taxon>
        <taxon>Pseudomonadati</taxon>
        <taxon>Pseudomonadota</taxon>
        <taxon>Alphaproteobacteria</taxon>
        <taxon>Rhodobacterales</taxon>
        <taxon>Paracoccaceae</taxon>
        <taxon>Tabrizicola</taxon>
    </lineage>
</organism>
<evidence type="ECO:0000256" key="1">
    <source>
        <dbReference type="SAM" id="SignalP"/>
    </source>
</evidence>
<feature type="signal peptide" evidence="1">
    <location>
        <begin position="1"/>
        <end position="18"/>
    </location>
</feature>
<evidence type="ECO:0000313" key="4">
    <source>
        <dbReference type="Proteomes" id="UP001595445"/>
    </source>
</evidence>
<comment type="caution">
    <text evidence="3">The sequence shown here is derived from an EMBL/GenBank/DDBJ whole genome shotgun (WGS) entry which is preliminary data.</text>
</comment>
<keyword evidence="4" id="KW-1185">Reference proteome</keyword>
<gene>
    <name evidence="3" type="ORF">ACFOD6_02275</name>
</gene>
<protein>
    <submittedName>
        <fullName evidence="3">Protein-disulfide reductase DsbD domain-containing protein</fullName>
    </submittedName>
</protein>
<dbReference type="EMBL" id="JBHRSM010000001">
    <property type="protein sequence ID" value="MFC3084865.1"/>
    <property type="molecule type" value="Genomic_DNA"/>
</dbReference>
<evidence type="ECO:0000259" key="2">
    <source>
        <dbReference type="Pfam" id="PF11412"/>
    </source>
</evidence>
<evidence type="ECO:0000313" key="3">
    <source>
        <dbReference type="EMBL" id="MFC3084865.1"/>
    </source>
</evidence>
<sequence length="264" mass="27818">MICRTLALGCLAASPALATTQEDVLSARLRPGWQMESGTHMAAVELDLAPGWKTYWRSPGDAGIPPSFDWSGSRNVRSVHIHWPAPVVFEANGFQTIGYHEKLLLPVEVEPVDPALPVRLSVEMELGVCDEICMPASLSLQAELDTPGAADPGIQSALAARAIPAREAGVSRVACTVDPIDDGLRLTARVRLPDPGLAEVVAFETGDPSVWVAEAVSQREGGELVSVTELVAPSGTPFALDRSDVTLTILAGGEAVEVRGCPAP</sequence>